<keyword evidence="2" id="KW-1185">Reference proteome</keyword>
<dbReference type="EMBL" id="QZWG01000009">
    <property type="protein sequence ID" value="RZB91598.1"/>
    <property type="molecule type" value="Genomic_DNA"/>
</dbReference>
<comment type="caution">
    <text evidence="1">The sequence shown here is derived from an EMBL/GenBank/DDBJ whole genome shotgun (WGS) entry which is preliminary data.</text>
</comment>
<protein>
    <submittedName>
        <fullName evidence="1">Putative serine/threonine-protein kinase</fullName>
    </submittedName>
</protein>
<dbReference type="SUPFAM" id="SSF56112">
    <property type="entry name" value="Protein kinase-like (PK-like)"/>
    <property type="match status" value="1"/>
</dbReference>
<name>A0A445IZQ3_GLYSO</name>
<evidence type="ECO:0000313" key="2">
    <source>
        <dbReference type="Proteomes" id="UP000289340"/>
    </source>
</evidence>
<gene>
    <name evidence="1" type="ORF">D0Y65_023833</name>
</gene>
<dbReference type="InterPro" id="IPR011009">
    <property type="entry name" value="Kinase-like_dom_sf"/>
</dbReference>
<sequence length="76" mass="9085">MSLSLYLVFDYMVHDLAGLASSPKIKFTEPQVRAVKCYMHQLLLGLEHYHSVVFQQILYFEMFKKKLYLLMEQYAF</sequence>
<accession>A0A445IZQ3</accession>
<dbReference type="GO" id="GO:0016301">
    <property type="term" value="F:kinase activity"/>
    <property type="evidence" value="ECO:0007669"/>
    <property type="project" value="UniProtKB-KW"/>
</dbReference>
<evidence type="ECO:0000313" key="1">
    <source>
        <dbReference type="EMBL" id="RZB91598.1"/>
    </source>
</evidence>
<keyword evidence="1" id="KW-0418">Kinase</keyword>
<keyword evidence="1" id="KW-0808">Transferase</keyword>
<organism evidence="1 2">
    <name type="scientific">Glycine soja</name>
    <name type="common">Wild soybean</name>
    <dbReference type="NCBI Taxonomy" id="3848"/>
    <lineage>
        <taxon>Eukaryota</taxon>
        <taxon>Viridiplantae</taxon>
        <taxon>Streptophyta</taxon>
        <taxon>Embryophyta</taxon>
        <taxon>Tracheophyta</taxon>
        <taxon>Spermatophyta</taxon>
        <taxon>Magnoliopsida</taxon>
        <taxon>eudicotyledons</taxon>
        <taxon>Gunneridae</taxon>
        <taxon>Pentapetalae</taxon>
        <taxon>rosids</taxon>
        <taxon>fabids</taxon>
        <taxon>Fabales</taxon>
        <taxon>Fabaceae</taxon>
        <taxon>Papilionoideae</taxon>
        <taxon>50 kb inversion clade</taxon>
        <taxon>NPAAA clade</taxon>
        <taxon>indigoferoid/millettioid clade</taxon>
        <taxon>Phaseoleae</taxon>
        <taxon>Glycine</taxon>
        <taxon>Glycine subgen. Soja</taxon>
    </lineage>
</organism>
<dbReference type="Proteomes" id="UP000289340">
    <property type="component" value="Chromosome 9"/>
</dbReference>
<proteinExistence type="predicted"/>
<dbReference type="AlphaFoldDB" id="A0A445IZQ3"/>
<reference evidence="1 2" key="1">
    <citation type="submission" date="2018-09" db="EMBL/GenBank/DDBJ databases">
        <title>A high-quality reference genome of wild soybean provides a powerful tool to mine soybean genomes.</title>
        <authorList>
            <person name="Xie M."/>
            <person name="Chung C.Y.L."/>
            <person name="Li M.-W."/>
            <person name="Wong F.-L."/>
            <person name="Chan T.-F."/>
            <person name="Lam H.-M."/>
        </authorList>
    </citation>
    <scope>NUCLEOTIDE SEQUENCE [LARGE SCALE GENOMIC DNA]</scope>
    <source>
        <strain evidence="2">cv. W05</strain>
        <tissue evidence="1">Hypocotyl of etiolated seedlings</tissue>
    </source>
</reference>